<accession>W5TCG4</accession>
<dbReference type="HOGENOM" id="CLU_769293_0_0_11"/>
<dbReference type="eggNOG" id="ENOG5033PJC">
    <property type="taxonomic scope" value="Bacteria"/>
</dbReference>
<dbReference type="PATRIC" id="fig|1415166.3.peg.2284"/>
<dbReference type="EMBL" id="CP006850">
    <property type="protein sequence ID" value="AHH17040.1"/>
    <property type="molecule type" value="Genomic_DNA"/>
</dbReference>
<organism evidence="1 2">
    <name type="scientific">Nocardia nova SH22a</name>
    <dbReference type="NCBI Taxonomy" id="1415166"/>
    <lineage>
        <taxon>Bacteria</taxon>
        <taxon>Bacillati</taxon>
        <taxon>Actinomycetota</taxon>
        <taxon>Actinomycetes</taxon>
        <taxon>Mycobacteriales</taxon>
        <taxon>Nocardiaceae</taxon>
        <taxon>Nocardia</taxon>
    </lineage>
</organism>
<proteinExistence type="predicted"/>
<dbReference type="OrthoDB" id="135105at2"/>
<gene>
    <name evidence="1" type="ORF">NONO_c22420</name>
</gene>
<name>W5TCG4_9NOCA</name>
<evidence type="ECO:0000313" key="1">
    <source>
        <dbReference type="EMBL" id="AHH17040.1"/>
    </source>
</evidence>
<reference evidence="1 2" key="1">
    <citation type="journal article" date="2014" name="Appl. Environ. Microbiol.">
        <title>Insights into the Microbial Degradation of Rubber and Gutta-Percha by Analysis of the Complete Genome of Nocardia nova SH22a.</title>
        <authorList>
            <person name="Luo Q."/>
            <person name="Hiessl S."/>
            <person name="Poehlein A."/>
            <person name="Daniel R."/>
            <person name="Steinbuchel A."/>
        </authorList>
    </citation>
    <scope>NUCLEOTIDE SEQUENCE [LARGE SCALE GENOMIC DNA]</scope>
    <source>
        <strain evidence="1">SH22a</strain>
    </source>
</reference>
<dbReference type="Proteomes" id="UP000019150">
    <property type="component" value="Chromosome"/>
</dbReference>
<evidence type="ECO:0000313" key="2">
    <source>
        <dbReference type="Proteomes" id="UP000019150"/>
    </source>
</evidence>
<sequence length="355" mass="40068">MVDVMLCGASDTRDVQKQFARVTNELGGEPWHYLSGRISYQNKATASWVTNSESTVRNAHLCVFVILKSYGEITWTVELQQALSAGIPFVILCLEDTYREYLALKRWVDVDKSIPDAGRRNLVQTLSELESTRQFTVVQFEMDSFAEVYRREAARCFARGLQALAARAQREALAALLHDPTRLTTRDLVAIEELAVDEFEDKTWRKYAVEALAERGSADPDTVLALVNSREQGIQRLAVDRLADLHRQRPPDPGFLDDCVRVANTSDDAGLARRLIPALFDMDVPAAIRALASLDLSEIGTRRRLSGLLVEHENICRTGELRQISIELFSKCVLKTEESGWIRRAVDCLERLKQE</sequence>
<dbReference type="RefSeq" id="WP_148306811.1">
    <property type="nucleotide sequence ID" value="NZ_CP006850.1"/>
</dbReference>
<protein>
    <submittedName>
        <fullName evidence="1">Uncharacterized protein</fullName>
    </submittedName>
</protein>
<dbReference type="AlphaFoldDB" id="W5TCG4"/>
<keyword evidence="2" id="KW-1185">Reference proteome</keyword>
<dbReference type="KEGG" id="nno:NONO_c22420"/>